<protein>
    <submittedName>
        <fullName evidence="3">Putative transcriptional regulator/DNA-binding XRE family transcriptional regulator</fullName>
    </submittedName>
</protein>
<dbReference type="SMART" id="SM00530">
    <property type="entry name" value="HTH_XRE"/>
    <property type="match status" value="1"/>
</dbReference>
<evidence type="ECO:0000313" key="4">
    <source>
        <dbReference type="Proteomes" id="UP000545286"/>
    </source>
</evidence>
<dbReference type="EMBL" id="JACHWJ010000001">
    <property type="protein sequence ID" value="MBB2956360.1"/>
    <property type="molecule type" value="Genomic_DNA"/>
</dbReference>
<keyword evidence="4" id="KW-1185">Reference proteome</keyword>
<dbReference type="GO" id="GO:0003677">
    <property type="term" value="F:DNA binding"/>
    <property type="evidence" value="ECO:0007669"/>
    <property type="project" value="UniProtKB-KW"/>
</dbReference>
<dbReference type="Proteomes" id="UP000545286">
    <property type="component" value="Unassembled WGS sequence"/>
</dbReference>
<dbReference type="InterPro" id="IPR001387">
    <property type="entry name" value="Cro/C1-type_HTH"/>
</dbReference>
<comment type="caution">
    <text evidence="3">The sequence shown here is derived from an EMBL/GenBank/DDBJ whole genome shotgun (WGS) entry which is preliminary data.</text>
</comment>
<dbReference type="InterPro" id="IPR050807">
    <property type="entry name" value="TransReg_Diox_bact_type"/>
</dbReference>
<dbReference type="GO" id="GO:0005829">
    <property type="term" value="C:cytosol"/>
    <property type="evidence" value="ECO:0007669"/>
    <property type="project" value="TreeGrafter"/>
</dbReference>
<dbReference type="CDD" id="cd00093">
    <property type="entry name" value="HTH_XRE"/>
    <property type="match status" value="1"/>
</dbReference>
<dbReference type="SUPFAM" id="SSF47413">
    <property type="entry name" value="lambda repressor-like DNA-binding domains"/>
    <property type="match status" value="1"/>
</dbReference>
<proteinExistence type="predicted"/>
<dbReference type="GO" id="GO:0003700">
    <property type="term" value="F:DNA-binding transcription factor activity"/>
    <property type="evidence" value="ECO:0007669"/>
    <property type="project" value="TreeGrafter"/>
</dbReference>
<feature type="domain" description="HTH cro/C1-type" evidence="2">
    <location>
        <begin position="12"/>
        <end position="66"/>
    </location>
</feature>
<name>A0A7W4YEZ5_9MICO</name>
<dbReference type="PANTHER" id="PTHR46797:SF1">
    <property type="entry name" value="METHYLPHOSPHONATE SYNTHASE"/>
    <property type="match status" value="1"/>
</dbReference>
<evidence type="ECO:0000313" key="3">
    <source>
        <dbReference type="EMBL" id="MBB2956360.1"/>
    </source>
</evidence>
<dbReference type="InterPro" id="IPR010982">
    <property type="entry name" value="Lambda_DNA-bd_dom_sf"/>
</dbReference>
<reference evidence="3 4" key="1">
    <citation type="submission" date="2020-08" db="EMBL/GenBank/DDBJ databases">
        <title>Sequencing the genomes of 1000 actinobacteria strains.</title>
        <authorList>
            <person name="Klenk H.-P."/>
        </authorList>
    </citation>
    <scope>NUCLEOTIDE SEQUENCE [LARGE SCALE GENOMIC DNA]</scope>
    <source>
        <strain evidence="3 4">DSM 20419</strain>
    </source>
</reference>
<dbReference type="Pfam" id="PF13560">
    <property type="entry name" value="HTH_31"/>
    <property type="match status" value="1"/>
</dbReference>
<evidence type="ECO:0000259" key="2">
    <source>
        <dbReference type="PROSITE" id="PS50943"/>
    </source>
</evidence>
<accession>A0A7W4YEZ5</accession>
<dbReference type="Gene3D" id="1.10.260.40">
    <property type="entry name" value="lambda repressor-like DNA-binding domains"/>
    <property type="match status" value="1"/>
</dbReference>
<dbReference type="RefSeq" id="WP_183622814.1">
    <property type="nucleotide sequence ID" value="NZ_JACHWJ010000001.1"/>
</dbReference>
<dbReference type="PANTHER" id="PTHR46797">
    <property type="entry name" value="HTH-TYPE TRANSCRIPTIONAL REGULATOR"/>
    <property type="match status" value="1"/>
</dbReference>
<evidence type="ECO:0000256" key="1">
    <source>
        <dbReference type="ARBA" id="ARBA00023125"/>
    </source>
</evidence>
<gene>
    <name evidence="3" type="ORF">FHX72_000472</name>
</gene>
<dbReference type="AlphaFoldDB" id="A0A7W4YEZ5"/>
<organism evidence="3 4">
    <name type="scientific">Pseudoclavibacter helvolus</name>
    <dbReference type="NCBI Taxonomy" id="255205"/>
    <lineage>
        <taxon>Bacteria</taxon>
        <taxon>Bacillati</taxon>
        <taxon>Actinomycetota</taxon>
        <taxon>Actinomycetes</taxon>
        <taxon>Micrococcales</taxon>
        <taxon>Microbacteriaceae</taxon>
        <taxon>Pseudoclavibacter</taxon>
    </lineage>
</organism>
<sequence length="483" mass="53715">MDIDVLTLGRRIRSLRQERGLTLETLGTAIERAPSQVSAIETGKREVRLSELQAFARLFGVTVDELLSDAPLSKRAALEVELERAQAGRIALALGLEPLRIRRALSDEAIETILALYRELARIDSERAATPEEARRANTELRLAMRERDNYYPEIEERAAALLASVGHDDGPLSQRTAADIAAHLGLTLHYVRDLPVSTRSVIDRRHGRIYVPLSQSPDADPRSIILQTISSYVLGHEAPRDYAEFLLQRVETNYFTGALLIPEHGAAKLMSGAKERRALSVEDLRDAYGVSYETAAHRFTNLATHHLGIPVHFLKVSESGVISKAYENDSVSFPTDALGAVEGQFVCRQWSARRVFDVEDRFSPYHQYTDKPVGTYWCTSRIQTTPRGTFSVSVGTAFEHAKWFSGRETPRRHTSTCPHGDCCRRPPESLTARWAGASFPNARLHTSLHAAMPTGAFPGVDEVEVYEFLERHAPATPPVPSS</sequence>
<dbReference type="PROSITE" id="PS50943">
    <property type="entry name" value="HTH_CROC1"/>
    <property type="match status" value="1"/>
</dbReference>
<keyword evidence="1 3" id="KW-0238">DNA-binding</keyword>